<feature type="transmembrane region" description="Helical" evidence="7">
    <location>
        <begin position="139"/>
        <end position="159"/>
    </location>
</feature>
<gene>
    <name evidence="9" type="ORF">AAWM_03481</name>
</gene>
<dbReference type="Proteomes" id="UP000286921">
    <property type="component" value="Unassembled WGS sequence"/>
</dbReference>
<feature type="transmembrane region" description="Helical" evidence="7">
    <location>
        <begin position="203"/>
        <end position="223"/>
    </location>
</feature>
<evidence type="ECO:0000313" key="10">
    <source>
        <dbReference type="Proteomes" id="UP000286921"/>
    </source>
</evidence>
<evidence type="ECO:0000259" key="8">
    <source>
        <dbReference type="PROSITE" id="PS50850"/>
    </source>
</evidence>
<feature type="transmembrane region" description="Helical" evidence="7">
    <location>
        <begin position="445"/>
        <end position="465"/>
    </location>
</feature>
<keyword evidence="10" id="KW-1185">Reference proteome</keyword>
<dbReference type="PANTHER" id="PTHR43791">
    <property type="entry name" value="PERMEASE-RELATED"/>
    <property type="match status" value="1"/>
</dbReference>
<dbReference type="GO" id="GO:0022857">
    <property type="term" value="F:transmembrane transporter activity"/>
    <property type="evidence" value="ECO:0007669"/>
    <property type="project" value="InterPro"/>
</dbReference>
<comment type="similarity">
    <text evidence="6">Belongs to the major facilitator superfamily. Allantoate permease family.</text>
</comment>
<feature type="transmembrane region" description="Helical" evidence="7">
    <location>
        <begin position="271"/>
        <end position="293"/>
    </location>
</feature>
<evidence type="ECO:0000256" key="4">
    <source>
        <dbReference type="ARBA" id="ARBA00022989"/>
    </source>
</evidence>
<dbReference type="InterPro" id="IPR020846">
    <property type="entry name" value="MFS_dom"/>
</dbReference>
<dbReference type="PANTHER" id="PTHR43791:SF103">
    <property type="entry name" value="MAJOR FACILITATOR SUPERFAMILY (MFS) PROFILE DOMAIN-CONTAINING PROTEIN-RELATED"/>
    <property type="match status" value="1"/>
</dbReference>
<name>A0A401KMV5_ASPAW</name>
<dbReference type="AlphaFoldDB" id="A0A401KMV5"/>
<feature type="transmembrane region" description="Helical" evidence="7">
    <location>
        <begin position="353"/>
        <end position="372"/>
    </location>
</feature>
<sequence length="502" mass="56169">MKVEPKTTDPSTSKDVNIDVGTIRLHFSAEEEKRVVRKIDCFILPLMCLVFFFQYLDKQSLSYASVFGLIDDLSLEGSEYSWCSSLFYLGQLVAEYPFIYLMSRLPLTKFVGATIVFWGAVCMCLAAPTNFAGFGAVRFLLGVTEGAVSPAFVTLTSMWYRKKEHASRVGIWVTMNGLAQVLGSLLMYGIGKQHYPRLQPWRVLFLVCGALTAAFGVVFYFLVPTGPQKAWFLSEREREVLLARMAQDREGGDRTNFSKAQVIETLLDVRAWFIFAFGILVTMQSPVLTVCLFSNLSSMGKAHTSQFASLIIKNLNYDKYQTMLYTSPSGAVQIVAIWIGVLGCQLLPNNRSLVVILLSIPPLIGNVLLLKLPLTTGWGLIVSSWLASCISDVMVILLSLSASNVKGNTKRAMANTMYFIGYCVGCIAGPQLWQTKSAPRFFEGVVTAIVTWCVLVLAMVLYWYLCRAENIKRDQDTRTSAEIVLHTEDITDIEDRLFRYSY</sequence>
<reference evidence="9 10" key="1">
    <citation type="submission" date="2016-09" db="EMBL/GenBank/DDBJ databases">
        <title>Aspergillus awamori IFM 58123T.</title>
        <authorList>
            <person name="Kusuya Y."/>
            <person name="Shimizu M."/>
            <person name="Takahashi H."/>
            <person name="Yaguchi T."/>
        </authorList>
    </citation>
    <scope>NUCLEOTIDE SEQUENCE [LARGE SCALE GENOMIC DNA]</scope>
    <source>
        <strain evidence="9 10">IFM 58123</strain>
    </source>
</reference>
<accession>A0A401KMV5</accession>
<keyword evidence="2" id="KW-0813">Transport</keyword>
<keyword evidence="3 7" id="KW-0812">Transmembrane</keyword>
<dbReference type="InterPro" id="IPR011701">
    <property type="entry name" value="MFS"/>
</dbReference>
<dbReference type="SUPFAM" id="SSF103473">
    <property type="entry name" value="MFS general substrate transporter"/>
    <property type="match status" value="1"/>
</dbReference>
<evidence type="ECO:0000313" key="9">
    <source>
        <dbReference type="EMBL" id="GCB20596.1"/>
    </source>
</evidence>
<keyword evidence="4 7" id="KW-1133">Transmembrane helix</keyword>
<organism evidence="9 10">
    <name type="scientific">Aspergillus awamori</name>
    <name type="common">Black koji mold</name>
    <dbReference type="NCBI Taxonomy" id="105351"/>
    <lineage>
        <taxon>Eukaryota</taxon>
        <taxon>Fungi</taxon>
        <taxon>Dikarya</taxon>
        <taxon>Ascomycota</taxon>
        <taxon>Pezizomycotina</taxon>
        <taxon>Eurotiomycetes</taxon>
        <taxon>Eurotiomycetidae</taxon>
        <taxon>Eurotiales</taxon>
        <taxon>Aspergillaceae</taxon>
        <taxon>Aspergillus</taxon>
    </lineage>
</organism>
<evidence type="ECO:0000256" key="5">
    <source>
        <dbReference type="ARBA" id="ARBA00023136"/>
    </source>
</evidence>
<feature type="transmembrane region" description="Helical" evidence="7">
    <location>
        <begin position="378"/>
        <end position="400"/>
    </location>
</feature>
<proteinExistence type="inferred from homology"/>
<feature type="transmembrane region" description="Helical" evidence="7">
    <location>
        <begin position="412"/>
        <end position="433"/>
    </location>
</feature>
<dbReference type="Pfam" id="PF07690">
    <property type="entry name" value="MFS_1"/>
    <property type="match status" value="1"/>
</dbReference>
<comment type="subcellular location">
    <subcellularLocation>
        <location evidence="1">Membrane</location>
        <topology evidence="1">Multi-pass membrane protein</topology>
    </subcellularLocation>
</comment>
<feature type="transmembrane region" description="Helical" evidence="7">
    <location>
        <begin position="171"/>
        <end position="191"/>
    </location>
</feature>
<dbReference type="PROSITE" id="PS50850">
    <property type="entry name" value="MFS"/>
    <property type="match status" value="1"/>
</dbReference>
<feature type="transmembrane region" description="Helical" evidence="7">
    <location>
        <begin position="110"/>
        <end position="127"/>
    </location>
</feature>
<evidence type="ECO:0000256" key="2">
    <source>
        <dbReference type="ARBA" id="ARBA00022448"/>
    </source>
</evidence>
<comment type="caution">
    <text evidence="9">The sequence shown here is derived from an EMBL/GenBank/DDBJ whole genome shotgun (WGS) entry which is preliminary data.</text>
</comment>
<evidence type="ECO:0000256" key="3">
    <source>
        <dbReference type="ARBA" id="ARBA00022692"/>
    </source>
</evidence>
<feature type="domain" description="Major facilitator superfamily (MFS) profile" evidence="8">
    <location>
        <begin position="43"/>
        <end position="502"/>
    </location>
</feature>
<protein>
    <submittedName>
        <fullName evidence="9">Uncharacterized transporter C417.10</fullName>
    </submittedName>
</protein>
<evidence type="ECO:0000256" key="1">
    <source>
        <dbReference type="ARBA" id="ARBA00004141"/>
    </source>
</evidence>
<evidence type="ECO:0000256" key="7">
    <source>
        <dbReference type="SAM" id="Phobius"/>
    </source>
</evidence>
<keyword evidence="5 7" id="KW-0472">Membrane</keyword>
<dbReference type="FunFam" id="1.20.1250.20:FF:000064">
    <property type="entry name" value="MFS allantoate transporter"/>
    <property type="match status" value="1"/>
</dbReference>
<evidence type="ECO:0000256" key="6">
    <source>
        <dbReference type="ARBA" id="ARBA00037968"/>
    </source>
</evidence>
<dbReference type="GO" id="GO:0016020">
    <property type="term" value="C:membrane"/>
    <property type="evidence" value="ECO:0007669"/>
    <property type="project" value="UniProtKB-SubCell"/>
</dbReference>
<dbReference type="InterPro" id="IPR036259">
    <property type="entry name" value="MFS_trans_sf"/>
</dbReference>
<dbReference type="EMBL" id="BDHI01000007">
    <property type="protein sequence ID" value="GCB20596.1"/>
    <property type="molecule type" value="Genomic_DNA"/>
</dbReference>
<dbReference type="Gene3D" id="1.20.1250.20">
    <property type="entry name" value="MFS general substrate transporter like domains"/>
    <property type="match status" value="1"/>
</dbReference>